<proteinExistence type="predicted"/>
<dbReference type="GeneID" id="66682700"/>
<protein>
    <submittedName>
        <fullName evidence="1">Uncharacterized protein</fullName>
    </submittedName>
</protein>
<evidence type="ECO:0000313" key="1">
    <source>
        <dbReference type="EMBL" id="OBP78943.1"/>
    </source>
</evidence>
<gene>
    <name evidence="1" type="ORF">BAE39_29495</name>
</gene>
<accession>A0A1A5JC22</accession>
<evidence type="ECO:0000313" key="2">
    <source>
        <dbReference type="Proteomes" id="UP000093748"/>
    </source>
</evidence>
<dbReference type="RefSeq" id="WP_032933657.1">
    <property type="nucleotide sequence ID" value="NZ_LZTH01000006.1"/>
</dbReference>
<dbReference type="EMBL" id="LZTJ01000005">
    <property type="protein sequence ID" value="OBP78943.1"/>
    <property type="molecule type" value="Genomic_DNA"/>
</dbReference>
<dbReference type="AlphaFoldDB" id="A0A1A5JC22"/>
<sequence>MNVMNLNVIPPPARAATDLNYEADLKVALDPILVELLDRAEAAGWDRRKAAYTVMFLAARNLTDSKGPPGNGSSAG</sequence>
<dbReference type="Proteomes" id="UP000093748">
    <property type="component" value="Unassembled WGS sequence"/>
</dbReference>
<name>A0A1A5JC22_RHILI</name>
<reference evidence="2" key="1">
    <citation type="submission" date="2016-06" db="EMBL/GenBank/DDBJ databases">
        <title>NZP2037 Pacbio-Illumina hybrid assembly.</title>
        <authorList>
            <person name="Ramsay J.P."/>
        </authorList>
    </citation>
    <scope>NUCLEOTIDE SEQUENCE [LARGE SCALE GENOMIC DNA]</scope>
    <source>
        <strain evidence="2">R7ANS::ICEMlSym2042</strain>
    </source>
</reference>
<organism evidence="1 2">
    <name type="scientific">Rhizobium loti</name>
    <name type="common">Mesorhizobium loti</name>
    <dbReference type="NCBI Taxonomy" id="381"/>
    <lineage>
        <taxon>Bacteria</taxon>
        <taxon>Pseudomonadati</taxon>
        <taxon>Pseudomonadota</taxon>
        <taxon>Alphaproteobacteria</taxon>
        <taxon>Hyphomicrobiales</taxon>
        <taxon>Phyllobacteriaceae</taxon>
        <taxon>Mesorhizobium</taxon>
    </lineage>
</organism>
<dbReference type="OrthoDB" id="8375240at2"/>
<comment type="caution">
    <text evidence="1">The sequence shown here is derived from an EMBL/GenBank/DDBJ whole genome shotgun (WGS) entry which is preliminary data.</text>
</comment>